<dbReference type="Pfam" id="PF04082">
    <property type="entry name" value="Fungal_trans"/>
    <property type="match status" value="1"/>
</dbReference>
<keyword evidence="1" id="KW-0479">Metal-binding</keyword>
<organism evidence="9 10">
    <name type="scientific">Aspergillus fijiensis CBS 313.89</name>
    <dbReference type="NCBI Taxonomy" id="1448319"/>
    <lineage>
        <taxon>Eukaryota</taxon>
        <taxon>Fungi</taxon>
        <taxon>Dikarya</taxon>
        <taxon>Ascomycota</taxon>
        <taxon>Pezizomycotina</taxon>
        <taxon>Eurotiomycetes</taxon>
        <taxon>Eurotiomycetidae</taxon>
        <taxon>Eurotiales</taxon>
        <taxon>Aspergillaceae</taxon>
        <taxon>Aspergillus</taxon>
    </lineage>
</organism>
<feature type="domain" description="Zn(2)-C6 fungal-type" evidence="8">
    <location>
        <begin position="140"/>
        <end position="169"/>
    </location>
</feature>
<dbReference type="Pfam" id="PF00172">
    <property type="entry name" value="Zn_clus"/>
    <property type="match status" value="1"/>
</dbReference>
<dbReference type="PROSITE" id="PS00463">
    <property type="entry name" value="ZN2_CY6_FUNGAL_1"/>
    <property type="match status" value="1"/>
</dbReference>
<evidence type="ECO:0000256" key="2">
    <source>
        <dbReference type="ARBA" id="ARBA00022833"/>
    </source>
</evidence>
<evidence type="ECO:0000256" key="7">
    <source>
        <dbReference type="SAM" id="MobiDB-lite"/>
    </source>
</evidence>
<dbReference type="GO" id="GO:0006351">
    <property type="term" value="P:DNA-templated transcription"/>
    <property type="evidence" value="ECO:0007669"/>
    <property type="project" value="InterPro"/>
</dbReference>
<dbReference type="GO" id="GO:0009410">
    <property type="term" value="P:response to xenobiotic stimulus"/>
    <property type="evidence" value="ECO:0007669"/>
    <property type="project" value="TreeGrafter"/>
</dbReference>
<feature type="region of interest" description="Disordered" evidence="7">
    <location>
        <begin position="58"/>
        <end position="81"/>
    </location>
</feature>
<dbReference type="GeneID" id="63856599"/>
<dbReference type="Pfam" id="PF03108">
    <property type="entry name" value="DBD_Tnp_Mut"/>
    <property type="match status" value="1"/>
</dbReference>
<keyword evidence="10" id="KW-1185">Reference proteome</keyword>
<keyword evidence="4" id="KW-0238">DNA-binding</keyword>
<evidence type="ECO:0000256" key="5">
    <source>
        <dbReference type="ARBA" id="ARBA00023163"/>
    </source>
</evidence>
<feature type="compositionally biased region" description="Polar residues" evidence="7">
    <location>
        <begin position="67"/>
        <end position="79"/>
    </location>
</feature>
<evidence type="ECO:0000256" key="1">
    <source>
        <dbReference type="ARBA" id="ARBA00022723"/>
    </source>
</evidence>
<dbReference type="PANTHER" id="PTHR31779">
    <property type="entry name" value="2-NITROPROPANE DIOXYGENASE FAMILY, PUTATIVE (AFU_ORTHOLOGUE AFUA_2G17430)-RELATED"/>
    <property type="match status" value="1"/>
</dbReference>
<keyword evidence="5" id="KW-0804">Transcription</keyword>
<dbReference type="InterPro" id="IPR001138">
    <property type="entry name" value="Zn2Cys6_DnaBD"/>
</dbReference>
<dbReference type="GO" id="GO:0008270">
    <property type="term" value="F:zinc ion binding"/>
    <property type="evidence" value="ECO:0007669"/>
    <property type="project" value="InterPro"/>
</dbReference>
<proteinExistence type="predicted"/>
<protein>
    <recommendedName>
        <fullName evidence="8">Zn(2)-C6 fungal-type domain-containing protein</fullName>
    </recommendedName>
</protein>
<keyword evidence="3" id="KW-0805">Transcription regulation</keyword>
<dbReference type="EMBL" id="KZ824653">
    <property type="protein sequence ID" value="RAK75894.1"/>
    <property type="molecule type" value="Genomic_DNA"/>
</dbReference>
<evidence type="ECO:0000256" key="3">
    <source>
        <dbReference type="ARBA" id="ARBA00023015"/>
    </source>
</evidence>
<dbReference type="GO" id="GO:0000981">
    <property type="term" value="F:DNA-binding transcription factor activity, RNA polymerase II-specific"/>
    <property type="evidence" value="ECO:0007669"/>
    <property type="project" value="InterPro"/>
</dbReference>
<dbReference type="PANTHER" id="PTHR31779:SF3">
    <property type="entry name" value="PROTEIN RDR1"/>
    <property type="match status" value="1"/>
</dbReference>
<dbReference type="AlphaFoldDB" id="A0A8G1RME1"/>
<gene>
    <name evidence="9" type="ORF">BO72DRAFT_155619</name>
</gene>
<dbReference type="GO" id="GO:0003677">
    <property type="term" value="F:DNA binding"/>
    <property type="evidence" value="ECO:0007669"/>
    <property type="project" value="UniProtKB-KW"/>
</dbReference>
<dbReference type="SUPFAM" id="SSF57701">
    <property type="entry name" value="Zn2/Cys6 DNA-binding domain"/>
    <property type="match status" value="1"/>
</dbReference>
<dbReference type="OrthoDB" id="4064873at2759"/>
<feature type="region of interest" description="Disordered" evidence="7">
    <location>
        <begin position="110"/>
        <end position="132"/>
    </location>
</feature>
<dbReference type="SMART" id="SM00066">
    <property type="entry name" value="GAL4"/>
    <property type="match status" value="1"/>
</dbReference>
<dbReference type="CDD" id="cd00067">
    <property type="entry name" value="GAL4"/>
    <property type="match status" value="1"/>
</dbReference>
<accession>A0A8G1RME1</accession>
<name>A0A8G1RME1_9EURO</name>
<evidence type="ECO:0000256" key="6">
    <source>
        <dbReference type="ARBA" id="ARBA00023242"/>
    </source>
</evidence>
<dbReference type="VEuPathDB" id="FungiDB:BO72DRAFT_155619"/>
<keyword evidence="2" id="KW-0862">Zinc</keyword>
<dbReference type="Proteomes" id="UP000249789">
    <property type="component" value="Unassembled WGS sequence"/>
</dbReference>
<sequence length="674" mass="75592">MTFDTISQARHTLLRHTADRHESYLVAKSDPARHITKCRDPVCKYEVRIGTKKGQPRVTVYNPHTCPPSTHDNWKQSRSSKLKPDYVAADEGSRKYGYVSPESWHCGRILTSSRHGRRHSQSSSDEADGLDRKRQRSRLACTQCRSRRVKCDGNVPCRMCASSGVECEYVPSTQPADARRVASDDGQVAAPRTSAVRTSSPSAPHGILEPWKQRFVGRQSSVAFPLFVGLDVQAPNPPRLHSFAYNPGVRREPETSVRFQVAEVIDWVVAKRLINVYVTTIHPLFNFLDHERLLQRAEEHWHGKPQGLSFEAVICGVVALGSLFTGVEGALTPEKELWAVQHAKSILEDYVVGRFPTIEHVAAYFLRTLYMRTTSRPHLSWLCSCTMMHLVEATGLQHGPDGFMLAPGKAPPDTASRQPYNPRRTAQVAECLQTLIAWDYGRSVMNPTLHARQEDFSATFKTDLSSQLCTLVQAVAVSTPGREVGANAEDQVFALRKVVRIEVDHDFLVLVKADLIFCLYRRLRLINFQLRSRQIEEIVSAGTAALAPAQRLVFLDQPWWNVLGTVFQFVCVLLALDTPDSLAVVPRAMETLQSISDRLNTHLSTEALATVRQLVRASVNKKRQGIDHLERSLGEGSHSMRDDTTIPTAPEDISFYPFAQSDAIDLDFFLNMSF</sequence>
<evidence type="ECO:0000256" key="4">
    <source>
        <dbReference type="ARBA" id="ARBA00023125"/>
    </source>
</evidence>
<dbReference type="InterPro" id="IPR007219">
    <property type="entry name" value="XnlR_reg_dom"/>
</dbReference>
<dbReference type="RefSeq" id="XP_040799904.1">
    <property type="nucleotide sequence ID" value="XM_040939266.1"/>
</dbReference>
<reference evidence="9 10" key="1">
    <citation type="submission" date="2018-02" db="EMBL/GenBank/DDBJ databases">
        <title>The genomes of Aspergillus section Nigri reveals drivers in fungal speciation.</title>
        <authorList>
            <consortium name="DOE Joint Genome Institute"/>
            <person name="Vesth T.C."/>
            <person name="Nybo J."/>
            <person name="Theobald S."/>
            <person name="Brandl J."/>
            <person name="Frisvad J.C."/>
            <person name="Nielsen K.F."/>
            <person name="Lyhne E.K."/>
            <person name="Kogle M.E."/>
            <person name="Kuo A."/>
            <person name="Riley R."/>
            <person name="Clum A."/>
            <person name="Nolan M."/>
            <person name="Lipzen A."/>
            <person name="Salamov A."/>
            <person name="Henrissat B."/>
            <person name="Wiebenga A."/>
            <person name="De vries R.P."/>
            <person name="Grigoriev I.V."/>
            <person name="Mortensen U.H."/>
            <person name="Andersen M.R."/>
            <person name="Baker S.E."/>
        </authorList>
    </citation>
    <scope>NUCLEOTIDE SEQUENCE [LARGE SCALE GENOMIC DNA]</scope>
    <source>
        <strain evidence="9 10">CBS 313.89</strain>
    </source>
</reference>
<dbReference type="InterPro" id="IPR052478">
    <property type="entry name" value="Metabolite_Synth_Reg"/>
</dbReference>
<dbReference type="InterPro" id="IPR036864">
    <property type="entry name" value="Zn2-C6_fun-type_DNA-bd_sf"/>
</dbReference>
<evidence type="ECO:0000259" key="8">
    <source>
        <dbReference type="PROSITE" id="PS50048"/>
    </source>
</evidence>
<keyword evidence="6" id="KW-0539">Nucleus</keyword>
<dbReference type="Gene3D" id="4.10.240.10">
    <property type="entry name" value="Zn(2)-C6 fungal-type DNA-binding domain"/>
    <property type="match status" value="1"/>
</dbReference>
<evidence type="ECO:0000313" key="9">
    <source>
        <dbReference type="EMBL" id="RAK75894.1"/>
    </source>
</evidence>
<evidence type="ECO:0000313" key="10">
    <source>
        <dbReference type="Proteomes" id="UP000249789"/>
    </source>
</evidence>
<dbReference type="PROSITE" id="PS50048">
    <property type="entry name" value="ZN2_CY6_FUNGAL_2"/>
    <property type="match status" value="1"/>
</dbReference>
<dbReference type="CDD" id="cd12148">
    <property type="entry name" value="fungal_TF_MHR"/>
    <property type="match status" value="1"/>
</dbReference>
<dbReference type="InterPro" id="IPR004332">
    <property type="entry name" value="Transposase_MuDR"/>
</dbReference>